<evidence type="ECO:0000313" key="11">
    <source>
        <dbReference type="Proteomes" id="UP000027920"/>
    </source>
</evidence>
<keyword evidence="5 8" id="KW-1133">Transmembrane helix</keyword>
<comment type="caution">
    <text evidence="10">The sequence shown here is derived from an EMBL/GenBank/DDBJ whole genome shotgun (WGS) entry which is preliminary data.</text>
</comment>
<dbReference type="GeneID" id="25286598"/>
<gene>
    <name evidence="10" type="ORF">A1O9_11701</name>
</gene>
<evidence type="ECO:0000313" key="10">
    <source>
        <dbReference type="EMBL" id="KEF52075.1"/>
    </source>
</evidence>
<comment type="subcellular location">
    <subcellularLocation>
        <location evidence="1">Membrane</location>
        <topology evidence="1">Multi-pass membrane protein</topology>
    </subcellularLocation>
</comment>
<dbReference type="RefSeq" id="XP_013254665.1">
    <property type="nucleotide sequence ID" value="XM_013399211.1"/>
</dbReference>
<evidence type="ECO:0000256" key="1">
    <source>
        <dbReference type="ARBA" id="ARBA00004141"/>
    </source>
</evidence>
<feature type="transmembrane region" description="Helical" evidence="8">
    <location>
        <begin position="303"/>
        <end position="324"/>
    </location>
</feature>
<dbReference type="EMBL" id="AMGV01000019">
    <property type="protein sequence ID" value="KEF52075.1"/>
    <property type="molecule type" value="Genomic_DNA"/>
</dbReference>
<dbReference type="InterPro" id="IPR036259">
    <property type="entry name" value="MFS_trans_sf"/>
</dbReference>
<feature type="transmembrane region" description="Helical" evidence="8">
    <location>
        <begin position="110"/>
        <end position="129"/>
    </location>
</feature>
<evidence type="ECO:0000259" key="9">
    <source>
        <dbReference type="PROSITE" id="PS50850"/>
    </source>
</evidence>
<dbReference type="PANTHER" id="PTHR48022">
    <property type="entry name" value="PLASTIDIC GLUCOSE TRANSPORTER 4"/>
    <property type="match status" value="1"/>
</dbReference>
<evidence type="ECO:0000256" key="4">
    <source>
        <dbReference type="ARBA" id="ARBA00022692"/>
    </source>
</evidence>
<accession>A0A072P906</accession>
<keyword evidence="11" id="KW-1185">Reference proteome</keyword>
<dbReference type="Pfam" id="PF00083">
    <property type="entry name" value="Sugar_tr"/>
    <property type="match status" value="1"/>
</dbReference>
<reference evidence="10 11" key="1">
    <citation type="submission" date="2013-03" db="EMBL/GenBank/DDBJ databases">
        <title>The Genome Sequence of Exophiala aquamarina CBS 119918.</title>
        <authorList>
            <consortium name="The Broad Institute Genomics Platform"/>
            <person name="Cuomo C."/>
            <person name="de Hoog S."/>
            <person name="Gorbushina A."/>
            <person name="Walker B."/>
            <person name="Young S.K."/>
            <person name="Zeng Q."/>
            <person name="Gargeya S."/>
            <person name="Fitzgerald M."/>
            <person name="Haas B."/>
            <person name="Abouelleil A."/>
            <person name="Allen A.W."/>
            <person name="Alvarado L."/>
            <person name="Arachchi H.M."/>
            <person name="Berlin A.M."/>
            <person name="Chapman S.B."/>
            <person name="Gainer-Dewar J."/>
            <person name="Goldberg J."/>
            <person name="Griggs A."/>
            <person name="Gujja S."/>
            <person name="Hansen M."/>
            <person name="Howarth C."/>
            <person name="Imamovic A."/>
            <person name="Ireland A."/>
            <person name="Larimer J."/>
            <person name="McCowan C."/>
            <person name="Murphy C."/>
            <person name="Pearson M."/>
            <person name="Poon T.W."/>
            <person name="Priest M."/>
            <person name="Roberts A."/>
            <person name="Saif S."/>
            <person name="Shea T."/>
            <person name="Sisk P."/>
            <person name="Sykes S."/>
            <person name="Wortman J."/>
            <person name="Nusbaum C."/>
            <person name="Birren B."/>
        </authorList>
    </citation>
    <scope>NUCLEOTIDE SEQUENCE [LARGE SCALE GENOMIC DNA]</scope>
    <source>
        <strain evidence="10 11">CBS 119918</strain>
    </source>
</reference>
<keyword evidence="3 7" id="KW-0813">Transport</keyword>
<feature type="transmembrane region" description="Helical" evidence="8">
    <location>
        <begin position="371"/>
        <end position="389"/>
    </location>
</feature>
<dbReference type="PRINTS" id="PR00171">
    <property type="entry name" value="SUGRTRNSPORT"/>
</dbReference>
<dbReference type="Proteomes" id="UP000027920">
    <property type="component" value="Unassembled WGS sequence"/>
</dbReference>
<evidence type="ECO:0000256" key="3">
    <source>
        <dbReference type="ARBA" id="ARBA00022448"/>
    </source>
</evidence>
<evidence type="ECO:0000256" key="5">
    <source>
        <dbReference type="ARBA" id="ARBA00022989"/>
    </source>
</evidence>
<dbReference type="AlphaFoldDB" id="A0A072P906"/>
<feature type="transmembrane region" description="Helical" evidence="8">
    <location>
        <begin position="330"/>
        <end position="350"/>
    </location>
</feature>
<feature type="transmembrane region" description="Helical" evidence="8">
    <location>
        <begin position="237"/>
        <end position="255"/>
    </location>
</feature>
<feature type="transmembrane region" description="Helical" evidence="8">
    <location>
        <begin position="54"/>
        <end position="72"/>
    </location>
</feature>
<dbReference type="PROSITE" id="PS50850">
    <property type="entry name" value="MFS"/>
    <property type="match status" value="1"/>
</dbReference>
<evidence type="ECO:0000256" key="7">
    <source>
        <dbReference type="RuleBase" id="RU003346"/>
    </source>
</evidence>
<evidence type="ECO:0000256" key="2">
    <source>
        <dbReference type="ARBA" id="ARBA00010992"/>
    </source>
</evidence>
<name>A0A072P906_9EURO</name>
<protein>
    <recommendedName>
        <fullName evidence="9">Major facilitator superfamily (MFS) profile domain-containing protein</fullName>
    </recommendedName>
</protein>
<dbReference type="HOGENOM" id="CLU_001265_30_3_1"/>
<keyword evidence="4 8" id="KW-0812">Transmembrane</keyword>
<dbReference type="InterPro" id="IPR003663">
    <property type="entry name" value="Sugar/inositol_transpt"/>
</dbReference>
<keyword evidence="6 8" id="KW-0472">Membrane</keyword>
<feature type="domain" description="Major facilitator superfamily (MFS) profile" evidence="9">
    <location>
        <begin position="1"/>
        <end position="438"/>
    </location>
</feature>
<dbReference type="InterPro" id="IPR050360">
    <property type="entry name" value="MFS_Sugar_Transporters"/>
</dbReference>
<dbReference type="SUPFAM" id="SSF103473">
    <property type="entry name" value="MFS general substrate transporter"/>
    <property type="match status" value="1"/>
</dbReference>
<dbReference type="PANTHER" id="PTHR48022:SF28">
    <property type="entry name" value="MAJOR FACILITATOR SUPERFAMILY (MFS) PROFILE DOMAIN-CONTAINING PROTEIN-RELATED"/>
    <property type="match status" value="1"/>
</dbReference>
<dbReference type="FunFam" id="1.20.1250.20:FF:000134">
    <property type="entry name" value="MFS sugar transporter protein"/>
    <property type="match status" value="1"/>
</dbReference>
<dbReference type="Gene3D" id="1.20.1250.20">
    <property type="entry name" value="MFS general substrate transporter like domains"/>
    <property type="match status" value="1"/>
</dbReference>
<dbReference type="NCBIfam" id="TIGR00879">
    <property type="entry name" value="SP"/>
    <property type="match status" value="1"/>
</dbReference>
<feature type="transmembrane region" description="Helical" evidence="8">
    <location>
        <begin position="395"/>
        <end position="412"/>
    </location>
</feature>
<dbReference type="InterPro" id="IPR020846">
    <property type="entry name" value="MFS_dom"/>
</dbReference>
<dbReference type="GO" id="GO:0005351">
    <property type="term" value="F:carbohydrate:proton symporter activity"/>
    <property type="evidence" value="ECO:0007669"/>
    <property type="project" value="TreeGrafter"/>
</dbReference>
<organism evidence="10 11">
    <name type="scientific">Exophiala aquamarina CBS 119918</name>
    <dbReference type="NCBI Taxonomy" id="1182545"/>
    <lineage>
        <taxon>Eukaryota</taxon>
        <taxon>Fungi</taxon>
        <taxon>Dikarya</taxon>
        <taxon>Ascomycota</taxon>
        <taxon>Pezizomycotina</taxon>
        <taxon>Eurotiomycetes</taxon>
        <taxon>Chaetothyriomycetidae</taxon>
        <taxon>Chaetothyriales</taxon>
        <taxon>Herpotrichiellaceae</taxon>
        <taxon>Exophiala</taxon>
    </lineage>
</organism>
<evidence type="ECO:0000256" key="8">
    <source>
        <dbReference type="SAM" id="Phobius"/>
    </source>
</evidence>
<dbReference type="GO" id="GO:0016020">
    <property type="term" value="C:membrane"/>
    <property type="evidence" value="ECO:0007669"/>
    <property type="project" value="UniProtKB-SubCell"/>
</dbReference>
<dbReference type="VEuPathDB" id="FungiDB:A1O9_11701"/>
<dbReference type="InterPro" id="IPR005828">
    <property type="entry name" value="MFS_sugar_transport-like"/>
</dbReference>
<feature type="transmembrane region" description="Helical" evidence="8">
    <location>
        <begin position="275"/>
        <end position="296"/>
    </location>
</feature>
<evidence type="ECO:0000256" key="6">
    <source>
        <dbReference type="ARBA" id="ARBA00023136"/>
    </source>
</evidence>
<sequence length="495" mass="54410">MSGIIGANNVFGRQFGHPDANMQGIIVSIYDIGCAAGCLAAFMWGEHFGRKRMLLAGGSIMIIGTIILGSSYHTSQFLVGRIVTGFGNGINSSTAPPYQSEMANPKNRGALVCAQSMLTIVGLCIAYWLDYGLSFVDSSIQWRFPISFQALFAICLVIQMLPLPESPRWLIEKGRNNEAATVLARLQVVQPATEQDEHVVLLCKQIETSIELEAAATGGFKYSELLSGGKLQNLRRMVLASAVNIMQQFTGANMINYYAPVVYQNAMHLSRNLSLILGGCTSLTYLAASFIPLWTVDKFGRRSLLMISASGLSFCFMMAAILLSTGTGSAAYAATAFIFIFQIFLGIGFLPIPWLYPSEVTTTRIRSRGQAFSGFMNWMCVFTVVQITPIAIDNIAWRTFIIFAIFNAGWYVKPRYMRAAIKFYVRVPIVYCFFPETKGLQLEDIDHLFDKGGITGGVFSSRGHTIHPGFYAAQQNVTSIEKPLGEKETTGTELV</sequence>
<comment type="similarity">
    <text evidence="2 7">Belongs to the major facilitator superfamily. Sugar transporter (TC 2.A.1.1) family.</text>
</comment>
<dbReference type="OrthoDB" id="4113902at2759"/>
<dbReference type="InterPro" id="IPR005829">
    <property type="entry name" value="Sugar_transporter_CS"/>
</dbReference>
<proteinExistence type="inferred from homology"/>
<feature type="transmembrane region" description="Helical" evidence="8">
    <location>
        <begin position="141"/>
        <end position="163"/>
    </location>
</feature>
<dbReference type="PROSITE" id="PS00217">
    <property type="entry name" value="SUGAR_TRANSPORT_2"/>
    <property type="match status" value="1"/>
</dbReference>
<feature type="transmembrane region" description="Helical" evidence="8">
    <location>
        <begin position="20"/>
        <end position="42"/>
    </location>
</feature>